<name>A0A127I4R3_PSEAZ</name>
<evidence type="ECO:0000313" key="2">
    <source>
        <dbReference type="Proteomes" id="UP000070516"/>
    </source>
</evidence>
<dbReference type="AlphaFoldDB" id="A0A127I4R3"/>
<evidence type="ECO:0000313" key="1">
    <source>
        <dbReference type="EMBL" id="AMN81854.1"/>
    </source>
</evidence>
<evidence type="ECO:0008006" key="3">
    <source>
        <dbReference type="Google" id="ProtNLM"/>
    </source>
</evidence>
<proteinExistence type="predicted"/>
<organism evidence="1 2">
    <name type="scientific">Pseudomonas azotoformans</name>
    <dbReference type="NCBI Taxonomy" id="47878"/>
    <lineage>
        <taxon>Bacteria</taxon>
        <taxon>Pseudomonadati</taxon>
        <taxon>Pseudomonadota</taxon>
        <taxon>Gammaproteobacteria</taxon>
        <taxon>Pseudomonadales</taxon>
        <taxon>Pseudomonadaceae</taxon>
        <taxon>Pseudomonas</taxon>
    </lineage>
</organism>
<dbReference type="EMBL" id="CP014546">
    <property type="protein sequence ID" value="AMN81854.1"/>
    <property type="molecule type" value="Genomic_DNA"/>
</dbReference>
<dbReference type="Proteomes" id="UP000070516">
    <property type="component" value="Chromosome"/>
</dbReference>
<dbReference type="RefSeq" id="WP_061449084.1">
    <property type="nucleotide sequence ID" value="NZ_CP014546.1"/>
</dbReference>
<reference evidence="1 2" key="1">
    <citation type="submission" date="2016-02" db="EMBL/GenBank/DDBJ databases">
        <title>Complete genome sequence of Pseudomonas azotoformans S4.</title>
        <authorList>
            <person name="Fang Y."/>
            <person name="Wu L."/>
            <person name="Feng G."/>
        </authorList>
    </citation>
    <scope>NUCLEOTIDE SEQUENCE [LARGE SCALE GENOMIC DNA]</scope>
    <source>
        <strain evidence="1 2">S4</strain>
    </source>
</reference>
<sequence>MINKGLRVMIADTQHERRLRLERDFNHQGYYAIAPVSSLDELTTLLGCGDRAFDLVLINANLGREVGFNLKAFCQDHPLIRQALIYQVPELFVTLSRHTQRSLQEA</sequence>
<accession>A0A127I4R3</accession>
<protein>
    <recommendedName>
        <fullName evidence="3">Response regulator</fullName>
    </recommendedName>
</protein>
<gene>
    <name evidence="1" type="ORF">AYR47_27680</name>
</gene>
<dbReference type="KEGG" id="pazo:AYR47_27680"/>